<dbReference type="InterPro" id="IPR001667">
    <property type="entry name" value="DDH_dom"/>
</dbReference>
<name>A0A1I3R660_9BACL</name>
<dbReference type="PANTHER" id="PTHR30255">
    <property type="entry name" value="SINGLE-STRANDED-DNA-SPECIFIC EXONUCLEASE RECJ"/>
    <property type="match status" value="1"/>
</dbReference>
<dbReference type="GO" id="GO:0003676">
    <property type="term" value="F:nucleic acid binding"/>
    <property type="evidence" value="ECO:0007669"/>
    <property type="project" value="InterPro"/>
</dbReference>
<dbReference type="InterPro" id="IPR004610">
    <property type="entry name" value="RecJ"/>
</dbReference>
<evidence type="ECO:0000259" key="7">
    <source>
        <dbReference type="Pfam" id="PF02272"/>
    </source>
</evidence>
<gene>
    <name evidence="10" type="ORF">SAMN05421852_1093</name>
</gene>
<dbReference type="InterPro" id="IPR038763">
    <property type="entry name" value="DHH_sf"/>
</dbReference>
<feature type="domain" description="DDH" evidence="6">
    <location>
        <begin position="82"/>
        <end position="226"/>
    </location>
</feature>
<dbReference type="NCBIfam" id="TIGR00644">
    <property type="entry name" value="recJ"/>
    <property type="match status" value="1"/>
</dbReference>
<dbReference type="Gene3D" id="3.10.310.30">
    <property type="match status" value="1"/>
</dbReference>
<dbReference type="InterPro" id="IPR003156">
    <property type="entry name" value="DHHA1_dom"/>
</dbReference>
<dbReference type="SUPFAM" id="SSF64182">
    <property type="entry name" value="DHH phosphoesterases"/>
    <property type="match status" value="1"/>
</dbReference>
<dbReference type="EMBL" id="FORR01000009">
    <property type="protein sequence ID" value="SFJ40837.1"/>
    <property type="molecule type" value="Genomic_DNA"/>
</dbReference>
<dbReference type="Proteomes" id="UP000199545">
    <property type="component" value="Unassembled WGS sequence"/>
</dbReference>
<evidence type="ECO:0000259" key="6">
    <source>
        <dbReference type="Pfam" id="PF01368"/>
    </source>
</evidence>
<feature type="domain" description="DHHA1" evidence="7">
    <location>
        <begin position="345"/>
        <end position="433"/>
    </location>
</feature>
<dbReference type="GO" id="GO:0008409">
    <property type="term" value="F:5'-3' exonuclease activity"/>
    <property type="evidence" value="ECO:0007669"/>
    <property type="project" value="InterPro"/>
</dbReference>
<dbReference type="Pfam" id="PF10141">
    <property type="entry name" value="ssDNA-exonuc_C"/>
    <property type="match status" value="1"/>
</dbReference>
<dbReference type="GO" id="GO:0006310">
    <property type="term" value="P:DNA recombination"/>
    <property type="evidence" value="ECO:0007669"/>
    <property type="project" value="InterPro"/>
</dbReference>
<comment type="similarity">
    <text evidence="1">Belongs to the RecJ family.</text>
</comment>
<dbReference type="OrthoDB" id="9809852at2"/>
<dbReference type="RefSeq" id="WP_093230064.1">
    <property type="nucleotide sequence ID" value="NZ_FORR01000009.1"/>
</dbReference>
<accession>A0A1I3R660</accession>
<evidence type="ECO:0000313" key="11">
    <source>
        <dbReference type="Proteomes" id="UP000199545"/>
    </source>
</evidence>
<dbReference type="Pfam" id="PF01368">
    <property type="entry name" value="DHH"/>
    <property type="match status" value="1"/>
</dbReference>
<keyword evidence="3" id="KW-0540">Nuclease</keyword>
<sequence length="801" mass="91042">MLRSKTRWQVDSVNDEQVQRLSKELDIHPSIARLLVRRGIAEPEAARHFLSPSLTDLHDPFLLDGMEQAVGRIRRAIERQEKIWVYGDYDADGVSSTSLMMKLFRHLQAHVDYYIPNRFREGYGLNKDALQQAADQGVQLIVTVDTGISAVEEAAFAKSLGLDLIITDHHEPPPTLPEALAILNPKKPGCPYPFDMLAGVGVAFKLATALLGRIPEEWLEIVALGTIADLVPLVDENRVIASLGLKRMNQREHVGITALLEVSGIDGEVTAGHVGFSLGPRINASGRLDSANLAVELMLSDHWEEARRMAEELNIMNRERQQLVDQITQEAIEQVENNPEQHRYVIVVAKEGWNVGVIGIVASRLVEKYYRPAIVLGIDEETGMAKGSARSIVGFDMYQALTHCQEFLEHFGGHVMAAGMALKKENIPSFHQKCSLLASEWLTDEDYIPITTVDDELKLEEITVSFVDKLQALEPYGIGNPTPHFVVRDARISRMQRMGVDRNHLRLQLNVDGRTLDVVGFRQAELAEEIAENARVSILGELQMNEWNGKRSPQLILRDLMIPHLQIFDWRSNRSRKEYVSKLKDRNCLFICQKRWNEIPDGRELLWDEIKTDGWEEKVKSAPYFALVDPPPSMERFQQFFAQIQHAERLYFVYGDTDFEDLLVKMPTRDHFKQLYKLLLSKKSIHSVRHLPALSRVMGLSKRSLSFIISVFEELKFINIQQGNIVVVPNPVKQPLENSQLYQKQLAKEEVFQKLVYSSYRELCDYLFAFVQSSWQIGGTDNGFQRKDQSHSGFSAAGHSF</sequence>
<feature type="domain" description="RecJ OB" evidence="9">
    <location>
        <begin position="453"/>
        <end position="559"/>
    </location>
</feature>
<dbReference type="InterPro" id="IPR018779">
    <property type="entry name" value="RecJ_C"/>
</dbReference>
<dbReference type="STRING" id="46223.SAMN05421852_1093"/>
<evidence type="ECO:0000259" key="8">
    <source>
        <dbReference type="Pfam" id="PF10141"/>
    </source>
</evidence>
<evidence type="ECO:0000259" key="9">
    <source>
        <dbReference type="Pfam" id="PF17768"/>
    </source>
</evidence>
<dbReference type="GO" id="GO:0006281">
    <property type="term" value="P:DNA repair"/>
    <property type="evidence" value="ECO:0007669"/>
    <property type="project" value="InterPro"/>
</dbReference>
<evidence type="ECO:0000256" key="4">
    <source>
        <dbReference type="ARBA" id="ARBA00022801"/>
    </source>
</evidence>
<dbReference type="PANTHER" id="PTHR30255:SF2">
    <property type="entry name" value="SINGLE-STRANDED-DNA-SPECIFIC EXONUCLEASE RECJ"/>
    <property type="match status" value="1"/>
</dbReference>
<dbReference type="AlphaFoldDB" id="A0A1I3R660"/>
<evidence type="ECO:0000256" key="1">
    <source>
        <dbReference type="ARBA" id="ARBA00005915"/>
    </source>
</evidence>
<evidence type="ECO:0000256" key="5">
    <source>
        <dbReference type="ARBA" id="ARBA00022839"/>
    </source>
</evidence>
<evidence type="ECO:0000256" key="3">
    <source>
        <dbReference type="ARBA" id="ARBA00022722"/>
    </source>
</evidence>
<evidence type="ECO:0000313" key="10">
    <source>
        <dbReference type="EMBL" id="SFJ40837.1"/>
    </source>
</evidence>
<feature type="domain" description="Single-stranded-DNA-specific exonuclease RecJ C-terminal" evidence="8">
    <location>
        <begin position="566"/>
        <end position="766"/>
    </location>
</feature>
<organism evidence="10 11">
    <name type="scientific">Thermoflavimicrobium dichotomicum</name>
    <dbReference type="NCBI Taxonomy" id="46223"/>
    <lineage>
        <taxon>Bacteria</taxon>
        <taxon>Bacillati</taxon>
        <taxon>Bacillota</taxon>
        <taxon>Bacilli</taxon>
        <taxon>Bacillales</taxon>
        <taxon>Thermoactinomycetaceae</taxon>
        <taxon>Thermoflavimicrobium</taxon>
    </lineage>
</organism>
<dbReference type="InterPro" id="IPR041122">
    <property type="entry name" value="RecJ_OB"/>
</dbReference>
<protein>
    <recommendedName>
        <fullName evidence="2">Single-stranded-DNA-specific exonuclease RecJ</fullName>
    </recommendedName>
</protein>
<keyword evidence="11" id="KW-1185">Reference proteome</keyword>
<proteinExistence type="inferred from homology"/>
<evidence type="ECO:0000256" key="2">
    <source>
        <dbReference type="ARBA" id="ARBA00019841"/>
    </source>
</evidence>
<keyword evidence="4" id="KW-0378">Hydrolase</keyword>
<dbReference type="Gene3D" id="3.90.1640.30">
    <property type="match status" value="1"/>
</dbReference>
<dbReference type="Pfam" id="PF17768">
    <property type="entry name" value="RecJ_OB"/>
    <property type="match status" value="1"/>
</dbReference>
<reference evidence="10 11" key="1">
    <citation type="submission" date="2016-10" db="EMBL/GenBank/DDBJ databases">
        <authorList>
            <person name="de Groot N.N."/>
        </authorList>
    </citation>
    <scope>NUCLEOTIDE SEQUENCE [LARGE SCALE GENOMIC DNA]</scope>
    <source>
        <strain evidence="10 11">DSM 44778</strain>
    </source>
</reference>
<dbReference type="InterPro" id="IPR051673">
    <property type="entry name" value="SSDNA_exonuclease_RecJ"/>
</dbReference>
<dbReference type="Pfam" id="PF02272">
    <property type="entry name" value="DHHA1"/>
    <property type="match status" value="1"/>
</dbReference>
<keyword evidence="5 10" id="KW-0269">Exonuclease</keyword>